<dbReference type="Proteomes" id="UP000199409">
    <property type="component" value="Unassembled WGS sequence"/>
</dbReference>
<reference evidence="2 3" key="1">
    <citation type="submission" date="2016-10" db="EMBL/GenBank/DDBJ databases">
        <authorList>
            <person name="de Groot N.N."/>
        </authorList>
    </citation>
    <scope>NUCLEOTIDE SEQUENCE [LARGE SCALE GENOMIC DNA]</scope>
    <source>
        <strain evidence="2 3">DSM 7343</strain>
    </source>
</reference>
<dbReference type="CDD" id="cd06142">
    <property type="entry name" value="RNaseD_exo"/>
    <property type="match status" value="1"/>
</dbReference>
<dbReference type="GO" id="GO:0003676">
    <property type="term" value="F:nucleic acid binding"/>
    <property type="evidence" value="ECO:0007669"/>
    <property type="project" value="InterPro"/>
</dbReference>
<evidence type="ECO:0000313" key="2">
    <source>
        <dbReference type="EMBL" id="SDZ73668.1"/>
    </source>
</evidence>
<sequence length="373" mass="43013">MSLPPILTTTDEITEFATELEKHQVIAVDLEADSMHNYQEKVCLLQFSTPQTTVLIDPLQGADLAALKPVLANPRIRKIFHAADYDIRCLARDFDIEINGLFDTMISSQFLGEERFGLADVLRKYFAVELDKQYQRADWSKRPLSEAMIRYAAGDTSYLHQLVENLEGQLIAKGRLEWVKEEFMLMEKVRFMVHEGPLFLRFKGAGTLNRRQLAVLENLLQWRDTEAKRRDTPLYKVIGNKTLLQLAKLSPENQSSMQKVEGLSPRLIERYGNALLQQITMANEIAEEDLPTYPRGERRLKDPQIEKRMNRLKDWRKQVATELQLDPGVLINNALLDEIARKQPRDQDELAEIVLLKNWQRQVLGEGILQSLS</sequence>
<dbReference type="PANTHER" id="PTHR47649:SF1">
    <property type="entry name" value="RIBONUCLEASE D"/>
    <property type="match status" value="1"/>
</dbReference>
<dbReference type="PROSITE" id="PS50967">
    <property type="entry name" value="HRDC"/>
    <property type="match status" value="2"/>
</dbReference>
<protein>
    <submittedName>
        <fullName evidence="2">Ribonuclease D</fullName>
    </submittedName>
</protein>
<dbReference type="InterPro" id="IPR051086">
    <property type="entry name" value="RNase_D-like"/>
</dbReference>
<dbReference type="STRING" id="37625.SAMN05660420_00019"/>
<evidence type="ECO:0000313" key="3">
    <source>
        <dbReference type="Proteomes" id="UP000199409"/>
    </source>
</evidence>
<dbReference type="Pfam" id="PF00570">
    <property type="entry name" value="HRDC"/>
    <property type="match status" value="2"/>
</dbReference>
<dbReference type="InterPro" id="IPR010997">
    <property type="entry name" value="HRDC-like_sf"/>
</dbReference>
<dbReference type="AlphaFoldDB" id="A0A1H3VHL2"/>
<dbReference type="InterPro" id="IPR002562">
    <property type="entry name" value="3'-5'_exonuclease_dom"/>
</dbReference>
<gene>
    <name evidence="2" type="ORF">SAMN05660420_00019</name>
</gene>
<organism evidence="2 3">
    <name type="scientific">Desulfuromusa kysingii</name>
    <dbReference type="NCBI Taxonomy" id="37625"/>
    <lineage>
        <taxon>Bacteria</taxon>
        <taxon>Pseudomonadati</taxon>
        <taxon>Thermodesulfobacteriota</taxon>
        <taxon>Desulfuromonadia</taxon>
        <taxon>Desulfuromonadales</taxon>
        <taxon>Geopsychrobacteraceae</taxon>
        <taxon>Desulfuromusa</taxon>
    </lineage>
</organism>
<dbReference type="Gene3D" id="3.30.420.10">
    <property type="entry name" value="Ribonuclease H-like superfamily/Ribonuclease H"/>
    <property type="match status" value="1"/>
</dbReference>
<feature type="domain" description="HRDC" evidence="1">
    <location>
        <begin position="209"/>
        <end position="289"/>
    </location>
</feature>
<dbReference type="GO" id="GO:0006139">
    <property type="term" value="P:nucleobase-containing compound metabolic process"/>
    <property type="evidence" value="ECO:0007669"/>
    <property type="project" value="InterPro"/>
</dbReference>
<dbReference type="RefSeq" id="WP_092343901.1">
    <property type="nucleotide sequence ID" value="NZ_FNQN01000001.1"/>
</dbReference>
<dbReference type="PANTHER" id="PTHR47649">
    <property type="entry name" value="RIBONUCLEASE D"/>
    <property type="match status" value="1"/>
</dbReference>
<dbReference type="GO" id="GO:0008408">
    <property type="term" value="F:3'-5' exonuclease activity"/>
    <property type="evidence" value="ECO:0007669"/>
    <property type="project" value="InterPro"/>
</dbReference>
<accession>A0A1H3VHL2</accession>
<dbReference type="InterPro" id="IPR002121">
    <property type="entry name" value="HRDC_dom"/>
</dbReference>
<dbReference type="OrthoDB" id="144122at2"/>
<dbReference type="EMBL" id="FNQN01000001">
    <property type="protein sequence ID" value="SDZ73668.1"/>
    <property type="molecule type" value="Genomic_DNA"/>
</dbReference>
<keyword evidence="3" id="KW-1185">Reference proteome</keyword>
<dbReference type="SMART" id="SM00474">
    <property type="entry name" value="35EXOc"/>
    <property type="match status" value="1"/>
</dbReference>
<feature type="domain" description="HRDC" evidence="1">
    <location>
        <begin position="302"/>
        <end position="373"/>
    </location>
</feature>
<name>A0A1H3VHL2_9BACT</name>
<dbReference type="InterPro" id="IPR044876">
    <property type="entry name" value="HRDC_dom_sf"/>
</dbReference>
<dbReference type="Gene3D" id="1.10.150.80">
    <property type="entry name" value="HRDC domain"/>
    <property type="match status" value="2"/>
</dbReference>
<dbReference type="SUPFAM" id="SSF53098">
    <property type="entry name" value="Ribonuclease H-like"/>
    <property type="match status" value="1"/>
</dbReference>
<dbReference type="SUPFAM" id="SSF47819">
    <property type="entry name" value="HRDC-like"/>
    <property type="match status" value="2"/>
</dbReference>
<dbReference type="Pfam" id="PF01612">
    <property type="entry name" value="DNA_pol_A_exo1"/>
    <property type="match status" value="1"/>
</dbReference>
<dbReference type="GO" id="GO:0000166">
    <property type="term" value="F:nucleotide binding"/>
    <property type="evidence" value="ECO:0007669"/>
    <property type="project" value="InterPro"/>
</dbReference>
<proteinExistence type="predicted"/>
<dbReference type="SMART" id="SM00341">
    <property type="entry name" value="HRDC"/>
    <property type="match status" value="2"/>
</dbReference>
<dbReference type="InterPro" id="IPR036397">
    <property type="entry name" value="RNaseH_sf"/>
</dbReference>
<dbReference type="InterPro" id="IPR012337">
    <property type="entry name" value="RNaseH-like_sf"/>
</dbReference>
<evidence type="ECO:0000259" key="1">
    <source>
        <dbReference type="PROSITE" id="PS50967"/>
    </source>
</evidence>